<dbReference type="InterPro" id="IPR036291">
    <property type="entry name" value="NAD(P)-bd_dom_sf"/>
</dbReference>
<name>A0ABW5NDX9_9SPHI</name>
<dbReference type="PANTHER" id="PTHR10996:SF178">
    <property type="entry name" value="2-HYDROXYACID DEHYDROGENASE YGL185C-RELATED"/>
    <property type="match status" value="1"/>
</dbReference>
<comment type="caution">
    <text evidence="6">The sequence shown here is derived from an EMBL/GenBank/DDBJ whole genome shotgun (WGS) entry which is preliminary data.</text>
</comment>
<evidence type="ECO:0000259" key="5">
    <source>
        <dbReference type="Pfam" id="PF02826"/>
    </source>
</evidence>
<proteinExistence type="inferred from homology"/>
<dbReference type="Pfam" id="PF00389">
    <property type="entry name" value="2-Hacid_dh"/>
    <property type="match status" value="1"/>
</dbReference>
<sequence>MKKVLITKDIPSKGVELLEEAGLEVSVYRGESSLTDEELSVKCKEVDLLMNVGQYRLSKTFLEDNKHLKGIALASVGYDHIDLATATALNIPVSNTPDVLSGATADVAFLLMLAVSRKAFARGREILDGKWKGFGFTQELGQELNGKTLGILGLGRIGIEMAKKAKGAYNMEIIYHNRNRNEEAEQLLGARYVDFDTLLAEGDVISVHTNLSKETLHKFNAEAFKKMKSNAIFINTARGSIHHEADLTAALQNGEIWGAGLDVTDPEPMSAESPLLQMSNVCVLPHIGSATVETRTAMVEMASKNLIAVISGDKMPQILNADIYK</sequence>
<dbReference type="InterPro" id="IPR029752">
    <property type="entry name" value="D-isomer_DH_CS1"/>
</dbReference>
<accession>A0ABW5NDX9</accession>
<keyword evidence="2" id="KW-0520">NAD</keyword>
<dbReference type="GO" id="GO:0016491">
    <property type="term" value="F:oxidoreductase activity"/>
    <property type="evidence" value="ECO:0007669"/>
    <property type="project" value="UniProtKB-KW"/>
</dbReference>
<dbReference type="RefSeq" id="WP_380866498.1">
    <property type="nucleotide sequence ID" value="NZ_JBHUMA010000003.1"/>
</dbReference>
<feature type="domain" description="D-isomer specific 2-hydroxyacid dehydrogenase catalytic" evidence="4">
    <location>
        <begin position="4"/>
        <end position="320"/>
    </location>
</feature>
<dbReference type="EC" id="1.1.1.-" evidence="6"/>
<dbReference type="PROSITE" id="PS00065">
    <property type="entry name" value="D_2_HYDROXYACID_DH_1"/>
    <property type="match status" value="1"/>
</dbReference>
<dbReference type="CDD" id="cd05301">
    <property type="entry name" value="GDH"/>
    <property type="match status" value="1"/>
</dbReference>
<dbReference type="InterPro" id="IPR006139">
    <property type="entry name" value="D-isomer_2_OHA_DH_cat_dom"/>
</dbReference>
<protein>
    <submittedName>
        <fullName evidence="6">2-hydroxyacid dehydrogenase</fullName>
        <ecNumber evidence="6">1.1.1.-</ecNumber>
    </submittedName>
</protein>
<dbReference type="SUPFAM" id="SSF52283">
    <property type="entry name" value="Formate/glycerate dehydrogenase catalytic domain-like"/>
    <property type="match status" value="1"/>
</dbReference>
<evidence type="ECO:0000313" key="7">
    <source>
        <dbReference type="Proteomes" id="UP001597393"/>
    </source>
</evidence>
<comment type="similarity">
    <text evidence="3">Belongs to the D-isomer specific 2-hydroxyacid dehydrogenase family.</text>
</comment>
<evidence type="ECO:0000313" key="6">
    <source>
        <dbReference type="EMBL" id="MFD2597376.1"/>
    </source>
</evidence>
<dbReference type="PANTHER" id="PTHR10996">
    <property type="entry name" value="2-HYDROXYACID DEHYDROGENASE-RELATED"/>
    <property type="match status" value="1"/>
</dbReference>
<gene>
    <name evidence="6" type="ORF">ACFSQ3_00315</name>
</gene>
<reference evidence="7" key="1">
    <citation type="journal article" date="2019" name="Int. J. Syst. Evol. Microbiol.">
        <title>The Global Catalogue of Microorganisms (GCM) 10K type strain sequencing project: providing services to taxonomists for standard genome sequencing and annotation.</title>
        <authorList>
            <consortium name="The Broad Institute Genomics Platform"/>
            <consortium name="The Broad Institute Genome Sequencing Center for Infectious Disease"/>
            <person name="Wu L."/>
            <person name="Ma J."/>
        </authorList>
    </citation>
    <scope>NUCLEOTIDE SEQUENCE [LARGE SCALE GENOMIC DNA]</scope>
    <source>
        <strain evidence="7">KCTC 42248</strain>
    </source>
</reference>
<dbReference type="EMBL" id="JBHUMA010000003">
    <property type="protein sequence ID" value="MFD2597376.1"/>
    <property type="molecule type" value="Genomic_DNA"/>
</dbReference>
<dbReference type="SUPFAM" id="SSF51735">
    <property type="entry name" value="NAD(P)-binding Rossmann-fold domains"/>
    <property type="match status" value="1"/>
</dbReference>
<dbReference type="InterPro" id="IPR050223">
    <property type="entry name" value="D-isomer_2-hydroxyacid_DH"/>
</dbReference>
<dbReference type="Pfam" id="PF02826">
    <property type="entry name" value="2-Hacid_dh_C"/>
    <property type="match status" value="1"/>
</dbReference>
<keyword evidence="1 3" id="KW-0560">Oxidoreductase</keyword>
<dbReference type="Proteomes" id="UP001597393">
    <property type="component" value="Unassembled WGS sequence"/>
</dbReference>
<evidence type="ECO:0000259" key="4">
    <source>
        <dbReference type="Pfam" id="PF00389"/>
    </source>
</evidence>
<organism evidence="6 7">
    <name type="scientific">Sphingobacterium corticis</name>
    <dbReference type="NCBI Taxonomy" id="1812823"/>
    <lineage>
        <taxon>Bacteria</taxon>
        <taxon>Pseudomonadati</taxon>
        <taxon>Bacteroidota</taxon>
        <taxon>Sphingobacteriia</taxon>
        <taxon>Sphingobacteriales</taxon>
        <taxon>Sphingobacteriaceae</taxon>
        <taxon>Sphingobacterium</taxon>
    </lineage>
</organism>
<dbReference type="Gene3D" id="3.40.50.720">
    <property type="entry name" value="NAD(P)-binding Rossmann-like Domain"/>
    <property type="match status" value="2"/>
</dbReference>
<dbReference type="InterPro" id="IPR006140">
    <property type="entry name" value="D-isomer_DH_NAD-bd"/>
</dbReference>
<evidence type="ECO:0000256" key="1">
    <source>
        <dbReference type="ARBA" id="ARBA00023002"/>
    </source>
</evidence>
<feature type="domain" description="D-isomer specific 2-hydroxyacid dehydrogenase NAD-binding" evidence="5">
    <location>
        <begin position="110"/>
        <end position="288"/>
    </location>
</feature>
<keyword evidence="7" id="KW-1185">Reference proteome</keyword>
<evidence type="ECO:0000256" key="2">
    <source>
        <dbReference type="ARBA" id="ARBA00023027"/>
    </source>
</evidence>
<evidence type="ECO:0000256" key="3">
    <source>
        <dbReference type="RuleBase" id="RU003719"/>
    </source>
</evidence>